<reference evidence="9 10" key="1">
    <citation type="submission" date="2022-05" db="EMBL/GenBank/DDBJ databases">
        <authorList>
            <person name="Park J.-S."/>
        </authorList>
    </citation>
    <scope>NUCLEOTIDE SEQUENCE [LARGE SCALE GENOMIC DNA]</scope>
    <source>
        <strain evidence="9 10">2012CJ34-2</strain>
    </source>
</reference>
<protein>
    <recommendedName>
        <fullName evidence="7">Peptidase T</fullName>
        <ecNumber evidence="7">3.4.11.4</ecNumber>
    </recommendedName>
    <alternativeName>
        <fullName evidence="7">Aminotripeptidase</fullName>
        <shortName evidence="7">Tripeptidase</shortName>
    </alternativeName>
    <alternativeName>
        <fullName evidence="7">Tripeptide aminopeptidase</fullName>
    </alternativeName>
</protein>
<comment type="caution">
    <text evidence="9">The sequence shown here is derived from an EMBL/GenBank/DDBJ whole genome shotgun (WGS) entry which is preliminary data.</text>
</comment>
<dbReference type="GO" id="GO:0045148">
    <property type="term" value="F:tripeptide aminopeptidase activity"/>
    <property type="evidence" value="ECO:0007669"/>
    <property type="project" value="UniProtKB-EC"/>
</dbReference>
<comment type="cofactor">
    <cofactor evidence="7">
        <name>Zn(2+)</name>
        <dbReference type="ChEBI" id="CHEBI:29105"/>
    </cofactor>
    <text evidence="7">Binds 2 Zn(2+) ions per subunit.</text>
</comment>
<keyword evidence="10" id="KW-1185">Reference proteome</keyword>
<dbReference type="Gene3D" id="3.40.630.10">
    <property type="entry name" value="Zn peptidases"/>
    <property type="match status" value="1"/>
</dbReference>
<keyword evidence="4 7" id="KW-0378">Hydrolase</keyword>
<keyword evidence="7 9" id="KW-0031">Aminopeptidase</keyword>
<dbReference type="PROSITE" id="PS00758">
    <property type="entry name" value="ARGE_DAPE_CPG2_1"/>
    <property type="match status" value="1"/>
</dbReference>
<comment type="subcellular location">
    <subcellularLocation>
        <location evidence="7">Cytoplasm</location>
    </subcellularLocation>
</comment>
<organism evidence="9 10">
    <name type="scientific">Parendozoicomonas callyspongiae</name>
    <dbReference type="NCBI Taxonomy" id="2942213"/>
    <lineage>
        <taxon>Bacteria</taxon>
        <taxon>Pseudomonadati</taxon>
        <taxon>Pseudomonadota</taxon>
        <taxon>Gammaproteobacteria</taxon>
        <taxon>Oceanospirillales</taxon>
        <taxon>Endozoicomonadaceae</taxon>
        <taxon>Parendozoicomonas</taxon>
    </lineage>
</organism>
<evidence type="ECO:0000256" key="7">
    <source>
        <dbReference type="HAMAP-Rule" id="MF_00550"/>
    </source>
</evidence>
<dbReference type="Pfam" id="PF01546">
    <property type="entry name" value="Peptidase_M20"/>
    <property type="match status" value="1"/>
</dbReference>
<dbReference type="PIRSF" id="PIRSF037215">
    <property type="entry name" value="Peptidase_M20B"/>
    <property type="match status" value="1"/>
</dbReference>
<feature type="binding site" evidence="7">
    <location>
        <position position="177"/>
    </location>
    <ligand>
        <name>Zn(2+)</name>
        <dbReference type="ChEBI" id="CHEBI:29105"/>
        <label>2</label>
    </ligand>
</feature>
<keyword evidence="3 7" id="KW-0479">Metal-binding</keyword>
<keyword evidence="6 7" id="KW-0482">Metalloprotease</keyword>
<dbReference type="NCBIfam" id="NF009920">
    <property type="entry name" value="PRK13381.1"/>
    <property type="match status" value="1"/>
</dbReference>
<dbReference type="InterPro" id="IPR036264">
    <property type="entry name" value="Bact_exopeptidase_dim_dom"/>
</dbReference>
<keyword evidence="7" id="KW-0963">Cytoplasm</keyword>
<comment type="function">
    <text evidence="7">Cleaves the N-terminal amino acid of tripeptides.</text>
</comment>
<evidence type="ECO:0000256" key="5">
    <source>
        <dbReference type="ARBA" id="ARBA00022833"/>
    </source>
</evidence>
<dbReference type="InterPro" id="IPR011650">
    <property type="entry name" value="Peptidase_M20_dimer"/>
</dbReference>
<evidence type="ECO:0000256" key="1">
    <source>
        <dbReference type="ARBA" id="ARBA00009692"/>
    </source>
</evidence>
<dbReference type="PANTHER" id="PTHR42994:SF1">
    <property type="entry name" value="PEPTIDASE T"/>
    <property type="match status" value="1"/>
</dbReference>
<dbReference type="SUPFAM" id="SSF53187">
    <property type="entry name" value="Zn-dependent exopeptidases"/>
    <property type="match status" value="1"/>
</dbReference>
<dbReference type="RefSeq" id="WP_249697272.1">
    <property type="nucleotide sequence ID" value="NZ_JAMFLX010000001.1"/>
</dbReference>
<comment type="similarity">
    <text evidence="1 7">Belongs to the peptidase M20B family.</text>
</comment>
<dbReference type="InterPro" id="IPR001261">
    <property type="entry name" value="ArgE/DapE_CS"/>
</dbReference>
<evidence type="ECO:0000259" key="8">
    <source>
        <dbReference type="Pfam" id="PF07687"/>
    </source>
</evidence>
<feature type="binding site" evidence="7">
    <location>
        <position position="381"/>
    </location>
    <ligand>
        <name>Zn(2+)</name>
        <dbReference type="ChEBI" id="CHEBI:29105"/>
        <label>2</label>
    </ligand>
</feature>
<gene>
    <name evidence="7 9" type="primary">pepT</name>
    <name evidence="9" type="ORF">M3P05_00535</name>
</gene>
<evidence type="ECO:0000256" key="4">
    <source>
        <dbReference type="ARBA" id="ARBA00022801"/>
    </source>
</evidence>
<feature type="binding site" evidence="7">
    <location>
        <position position="142"/>
    </location>
    <ligand>
        <name>Zn(2+)</name>
        <dbReference type="ChEBI" id="CHEBI:29105"/>
        <label>2</label>
    </ligand>
</feature>
<comment type="catalytic activity">
    <reaction evidence="7">
        <text>Release of the N-terminal residue from a tripeptide.</text>
        <dbReference type="EC" id="3.4.11.4"/>
    </reaction>
</comment>
<evidence type="ECO:0000313" key="10">
    <source>
        <dbReference type="Proteomes" id="UP001203338"/>
    </source>
</evidence>
<dbReference type="Pfam" id="PF07687">
    <property type="entry name" value="M20_dimer"/>
    <property type="match status" value="1"/>
</dbReference>
<dbReference type="EMBL" id="JAMFLX010000001">
    <property type="protein sequence ID" value="MCL6268436.1"/>
    <property type="molecule type" value="Genomic_DNA"/>
</dbReference>
<dbReference type="InterPro" id="IPR010161">
    <property type="entry name" value="Peptidase_M20B"/>
</dbReference>
<evidence type="ECO:0000256" key="6">
    <source>
        <dbReference type="ARBA" id="ARBA00023049"/>
    </source>
</evidence>
<feature type="active site" evidence="7">
    <location>
        <position position="81"/>
    </location>
</feature>
<evidence type="ECO:0000256" key="2">
    <source>
        <dbReference type="ARBA" id="ARBA00022670"/>
    </source>
</evidence>
<proteinExistence type="inferred from homology"/>
<dbReference type="Gene3D" id="3.30.70.360">
    <property type="match status" value="1"/>
</dbReference>
<name>A0ABT0PBN3_9GAMM</name>
<dbReference type="NCBIfam" id="TIGR01882">
    <property type="entry name" value="peptidase-T"/>
    <property type="match status" value="1"/>
</dbReference>
<dbReference type="CDD" id="cd03892">
    <property type="entry name" value="M20_peptT"/>
    <property type="match status" value="1"/>
</dbReference>
<feature type="binding site" evidence="7">
    <location>
        <position position="79"/>
    </location>
    <ligand>
        <name>Zn(2+)</name>
        <dbReference type="ChEBI" id="CHEBI:29105"/>
        <label>1</label>
    </ligand>
</feature>
<dbReference type="Proteomes" id="UP001203338">
    <property type="component" value="Unassembled WGS sequence"/>
</dbReference>
<feature type="domain" description="Peptidase M20 dimerisation" evidence="8">
    <location>
        <begin position="209"/>
        <end position="307"/>
    </location>
</feature>
<sequence>MKQAYLNRFFRYISFDTRSDGSSETVPSTVGQKVLAEEIRKELESMGLDKVLLDDNGYISARLPANTEADVPAIGFIAHMDTAPDASGANVKPQIVENYNGESITLNQELDIHLSPAEFSQLKNYVGKTLITTDGTTLLGADNKAGIAAIMTAVEHLQQNPDIVHGDICIGFTPDEEIGRGADHFDVLNFGAKWAYTVDGGEEGELECESFNAAKATVTVRGRNVHPGTAKGVMINAAHVARQFANEMPSDEVPEKTEGYEGFFHLYNMAGDETVATLEYLIRDFDRETFESRKVLMTNVADSMNKMFGEERVVVEIKDQYANMHEEVVKVPHVMDIAREALNNCDVKPIEKPIRGGTDGSRLSFMGLPTPNIFTGGHNFHGIHEYLVVESALKSVEVIVEVAALTAKKA</sequence>
<dbReference type="SUPFAM" id="SSF55031">
    <property type="entry name" value="Bacterial exopeptidase dimerisation domain"/>
    <property type="match status" value="1"/>
</dbReference>
<dbReference type="NCBIfam" id="NF003976">
    <property type="entry name" value="PRK05469.1"/>
    <property type="match status" value="1"/>
</dbReference>
<keyword evidence="5 7" id="KW-0862">Zinc</keyword>
<dbReference type="InterPro" id="IPR002933">
    <property type="entry name" value="Peptidase_M20"/>
</dbReference>
<feature type="active site" description="Proton acceptor" evidence="7">
    <location>
        <position position="176"/>
    </location>
</feature>
<keyword evidence="2 7" id="KW-0645">Protease</keyword>
<feature type="binding site" evidence="7">
    <location>
        <position position="142"/>
    </location>
    <ligand>
        <name>Zn(2+)</name>
        <dbReference type="ChEBI" id="CHEBI:29105"/>
        <label>1</label>
    </ligand>
</feature>
<dbReference type="HAMAP" id="MF_00550">
    <property type="entry name" value="Aminopeptidase_M20"/>
    <property type="match status" value="1"/>
</dbReference>
<feature type="binding site" evidence="7">
    <location>
        <position position="199"/>
    </location>
    <ligand>
        <name>Zn(2+)</name>
        <dbReference type="ChEBI" id="CHEBI:29105"/>
        <label>1</label>
    </ligand>
</feature>
<dbReference type="PANTHER" id="PTHR42994">
    <property type="entry name" value="PEPTIDASE T"/>
    <property type="match status" value="1"/>
</dbReference>
<accession>A0ABT0PBN3</accession>
<evidence type="ECO:0000313" key="9">
    <source>
        <dbReference type="EMBL" id="MCL6268436.1"/>
    </source>
</evidence>
<evidence type="ECO:0000256" key="3">
    <source>
        <dbReference type="ARBA" id="ARBA00022723"/>
    </source>
</evidence>
<dbReference type="EC" id="3.4.11.4" evidence="7"/>
<dbReference type="PROSITE" id="PS00759">
    <property type="entry name" value="ARGE_DAPE_CPG2_2"/>
    <property type="match status" value="1"/>
</dbReference>